<dbReference type="SUPFAM" id="SSF54373">
    <property type="entry name" value="FAD-linked reductases, C-terminal domain"/>
    <property type="match status" value="1"/>
</dbReference>
<feature type="domain" description="FAD dependent oxidoreductase" evidence="2">
    <location>
        <begin position="4"/>
        <end position="362"/>
    </location>
</feature>
<protein>
    <submittedName>
        <fullName evidence="3">FAD dependent oxidoreductase</fullName>
    </submittedName>
</protein>
<gene>
    <name evidence="3" type="ordered locus">PCC8801_0520</name>
</gene>
<dbReference type="AlphaFoldDB" id="B7JVP0"/>
<dbReference type="GO" id="GO:0005737">
    <property type="term" value="C:cytoplasm"/>
    <property type="evidence" value="ECO:0007669"/>
    <property type="project" value="TreeGrafter"/>
</dbReference>
<dbReference type="Pfam" id="PF01266">
    <property type="entry name" value="DAO"/>
    <property type="match status" value="1"/>
</dbReference>
<evidence type="ECO:0000313" key="4">
    <source>
        <dbReference type="Proteomes" id="UP000008204"/>
    </source>
</evidence>
<name>B7JVP0_RIPO1</name>
<keyword evidence="4" id="KW-1185">Reference proteome</keyword>
<dbReference type="GO" id="GO:0016491">
    <property type="term" value="F:oxidoreductase activity"/>
    <property type="evidence" value="ECO:0007669"/>
    <property type="project" value="UniProtKB-KW"/>
</dbReference>
<dbReference type="KEGG" id="cyp:PCC8801_0520"/>
<dbReference type="OrthoDB" id="9794226at2"/>
<keyword evidence="1" id="KW-0560">Oxidoreductase</keyword>
<dbReference type="STRING" id="41431.PCC8801_0520"/>
<evidence type="ECO:0000259" key="2">
    <source>
        <dbReference type="Pfam" id="PF01266"/>
    </source>
</evidence>
<reference evidence="4" key="1">
    <citation type="journal article" date="2011" name="MBio">
        <title>Novel metabolic attributes of the genus Cyanothece, comprising a group of unicellular nitrogen-fixing Cyanobacteria.</title>
        <authorList>
            <person name="Bandyopadhyay A."/>
            <person name="Elvitigala T."/>
            <person name="Welsh E."/>
            <person name="Stockel J."/>
            <person name="Liberton M."/>
            <person name="Min H."/>
            <person name="Sherman L.A."/>
            <person name="Pakrasi H.B."/>
        </authorList>
    </citation>
    <scope>NUCLEOTIDE SEQUENCE [LARGE SCALE GENOMIC DNA]</scope>
    <source>
        <strain evidence="4">PCC 8801</strain>
    </source>
</reference>
<organism evidence="3 4">
    <name type="scientific">Rippkaea orientalis (strain PCC 8801 / RF-1)</name>
    <name type="common">Cyanothece sp. (strain PCC 8801)</name>
    <dbReference type="NCBI Taxonomy" id="41431"/>
    <lineage>
        <taxon>Bacteria</taxon>
        <taxon>Bacillati</taxon>
        <taxon>Cyanobacteriota</taxon>
        <taxon>Cyanophyceae</taxon>
        <taxon>Oscillatoriophycideae</taxon>
        <taxon>Chroococcales</taxon>
        <taxon>Aphanothecaceae</taxon>
        <taxon>Rippkaea</taxon>
        <taxon>Rippkaea orientalis</taxon>
    </lineage>
</organism>
<dbReference type="EMBL" id="CP001287">
    <property type="protein sequence ID" value="ACK64611.1"/>
    <property type="molecule type" value="Genomic_DNA"/>
</dbReference>
<dbReference type="InterPro" id="IPR036188">
    <property type="entry name" value="FAD/NAD-bd_sf"/>
</dbReference>
<dbReference type="PANTHER" id="PTHR13847">
    <property type="entry name" value="SARCOSINE DEHYDROGENASE-RELATED"/>
    <property type="match status" value="1"/>
</dbReference>
<accession>B7JVP0</accession>
<dbReference type="Proteomes" id="UP000008204">
    <property type="component" value="Chromosome"/>
</dbReference>
<evidence type="ECO:0000313" key="3">
    <source>
        <dbReference type="EMBL" id="ACK64611.1"/>
    </source>
</evidence>
<proteinExistence type="predicted"/>
<dbReference type="eggNOG" id="COG0665">
    <property type="taxonomic scope" value="Bacteria"/>
</dbReference>
<dbReference type="Gene3D" id="3.30.9.10">
    <property type="entry name" value="D-Amino Acid Oxidase, subunit A, domain 2"/>
    <property type="match status" value="1"/>
</dbReference>
<dbReference type="HOGENOM" id="CLU_007884_4_5_3"/>
<dbReference type="Gene3D" id="3.50.50.60">
    <property type="entry name" value="FAD/NAD(P)-binding domain"/>
    <property type="match status" value="1"/>
</dbReference>
<dbReference type="SUPFAM" id="SSF51905">
    <property type="entry name" value="FAD/NAD(P)-binding domain"/>
    <property type="match status" value="1"/>
</dbReference>
<dbReference type="InterPro" id="IPR006076">
    <property type="entry name" value="FAD-dep_OxRdtase"/>
</dbReference>
<sequence length="369" mass="40689">MTHIAIIGAGIIGAAIAYELSLIKGLKITLIDEKIPASGATGAALGVLMAIISHKTKGRGWKLRQTSLQRYESLIPELETLTGEIIPVNRQGILMLRFAEDSLEGWEKLRHIRQSQGYELAILDRQQLGQQYPQINLNNNRIMGAIYSPQDRQIHPTLLTQALVKGASINGVNCQFGVKVQNILSTALNDSKKRHCYQIQTTESNLDIDKLVIAAGLGSTPLTEALSQKLDIRPVLGQALQVRLDQPLGNVAFQPVITGDDVHIVPQNKGEYWIGATVEFPNTIGEIISQPELLEKVRQQAINFCPELEKAEIIQTWFGKRPRPEGEPAPIIRELPGYDNIILATGHYRNGILLAPATALAIRDHLLKN</sequence>
<dbReference type="PANTHER" id="PTHR13847:SF289">
    <property type="entry name" value="GLYCINE OXIDASE"/>
    <property type="match status" value="1"/>
</dbReference>
<evidence type="ECO:0000256" key="1">
    <source>
        <dbReference type="ARBA" id="ARBA00023002"/>
    </source>
</evidence>
<dbReference type="RefSeq" id="WP_012593888.1">
    <property type="nucleotide sequence ID" value="NC_011726.1"/>
</dbReference>